<name>A0ABQ4RYQ7_9HYPH</name>
<dbReference type="EMBL" id="BPQP01000027">
    <property type="protein sequence ID" value="GJD94650.1"/>
    <property type="molecule type" value="Genomic_DNA"/>
</dbReference>
<evidence type="ECO:0000313" key="2">
    <source>
        <dbReference type="Proteomes" id="UP001055125"/>
    </source>
</evidence>
<comment type="caution">
    <text evidence="1">The sequence shown here is derived from an EMBL/GenBank/DDBJ whole genome shotgun (WGS) entry which is preliminary data.</text>
</comment>
<evidence type="ECO:0008006" key="3">
    <source>
        <dbReference type="Google" id="ProtNLM"/>
    </source>
</evidence>
<reference evidence="1" key="2">
    <citation type="submission" date="2021-08" db="EMBL/GenBank/DDBJ databases">
        <authorList>
            <person name="Tani A."/>
            <person name="Ola A."/>
            <person name="Ogura Y."/>
            <person name="Katsura K."/>
            <person name="Hayashi T."/>
        </authorList>
    </citation>
    <scope>NUCLEOTIDE SEQUENCE</scope>
    <source>
        <strain evidence="1">DSM 19015</strain>
    </source>
</reference>
<keyword evidence="2" id="KW-1185">Reference proteome</keyword>
<evidence type="ECO:0000313" key="1">
    <source>
        <dbReference type="EMBL" id="GJD94650.1"/>
    </source>
</evidence>
<gene>
    <name evidence="1" type="ORF">OCOJLMKI_1853</name>
</gene>
<dbReference type="Proteomes" id="UP001055125">
    <property type="component" value="Unassembled WGS sequence"/>
</dbReference>
<accession>A0ABQ4RYQ7</accession>
<sequence>MKTVAPNYAANYSREERSSIELPEQVLLAKIGDDLRDLYADVTSSAPPDDLVQLAHLIDRQRGGADEY</sequence>
<reference evidence="1" key="1">
    <citation type="journal article" date="2021" name="Front. Microbiol.">
        <title>Comprehensive Comparative Genomics and Phenotyping of Methylobacterium Species.</title>
        <authorList>
            <person name="Alessa O."/>
            <person name="Ogura Y."/>
            <person name="Fujitani Y."/>
            <person name="Takami H."/>
            <person name="Hayashi T."/>
            <person name="Sahin N."/>
            <person name="Tani A."/>
        </authorList>
    </citation>
    <scope>NUCLEOTIDE SEQUENCE</scope>
    <source>
        <strain evidence="1">DSM 19015</strain>
    </source>
</reference>
<dbReference type="RefSeq" id="WP_238243817.1">
    <property type="nucleotide sequence ID" value="NZ_BPQP01000027.1"/>
</dbReference>
<organism evidence="1 2">
    <name type="scientific">Methylobacterium iners</name>
    <dbReference type="NCBI Taxonomy" id="418707"/>
    <lineage>
        <taxon>Bacteria</taxon>
        <taxon>Pseudomonadati</taxon>
        <taxon>Pseudomonadota</taxon>
        <taxon>Alphaproteobacteria</taxon>
        <taxon>Hyphomicrobiales</taxon>
        <taxon>Methylobacteriaceae</taxon>
        <taxon>Methylobacterium</taxon>
    </lineage>
</organism>
<proteinExistence type="predicted"/>
<protein>
    <recommendedName>
        <fullName evidence="3">Anti-sigma factor NepR domain-containing protein</fullName>
    </recommendedName>
</protein>